<evidence type="ECO:0000313" key="2">
    <source>
        <dbReference type="EMBL" id="CAK9268763.1"/>
    </source>
</evidence>
<gene>
    <name evidence="2" type="ORF">CSSPJE1EN1_LOCUS14241</name>
</gene>
<protein>
    <submittedName>
        <fullName evidence="2">Uncharacterized protein</fullName>
    </submittedName>
</protein>
<sequence length="86" mass="9368">MLSHTHYCRSRIALRRLALSSPDQGDSKELHSQVQGGSKAHQNLVPGGDDGDYDATSSILFLPGLLESETPARSSSRVRFNVRSTT</sequence>
<reference evidence="2 3" key="1">
    <citation type="submission" date="2024-02" db="EMBL/GenBank/DDBJ databases">
        <authorList>
            <consortium name="ELIXIR-Norway"/>
            <consortium name="Elixir Norway"/>
        </authorList>
    </citation>
    <scope>NUCLEOTIDE SEQUENCE [LARGE SCALE GENOMIC DNA]</scope>
</reference>
<dbReference type="Proteomes" id="UP001497444">
    <property type="component" value="Chromosome 2"/>
</dbReference>
<proteinExistence type="predicted"/>
<evidence type="ECO:0000313" key="3">
    <source>
        <dbReference type="Proteomes" id="UP001497444"/>
    </source>
</evidence>
<name>A0ABP0WPG5_9BRYO</name>
<keyword evidence="3" id="KW-1185">Reference proteome</keyword>
<organism evidence="2 3">
    <name type="scientific">Sphagnum jensenii</name>
    <dbReference type="NCBI Taxonomy" id="128206"/>
    <lineage>
        <taxon>Eukaryota</taxon>
        <taxon>Viridiplantae</taxon>
        <taxon>Streptophyta</taxon>
        <taxon>Embryophyta</taxon>
        <taxon>Bryophyta</taxon>
        <taxon>Sphagnophytina</taxon>
        <taxon>Sphagnopsida</taxon>
        <taxon>Sphagnales</taxon>
        <taxon>Sphagnaceae</taxon>
        <taxon>Sphagnum</taxon>
    </lineage>
</organism>
<accession>A0ABP0WPG5</accession>
<feature type="region of interest" description="Disordered" evidence="1">
    <location>
        <begin position="19"/>
        <end position="51"/>
    </location>
</feature>
<evidence type="ECO:0000256" key="1">
    <source>
        <dbReference type="SAM" id="MobiDB-lite"/>
    </source>
</evidence>
<dbReference type="EMBL" id="OZ020097">
    <property type="protein sequence ID" value="CAK9268763.1"/>
    <property type="molecule type" value="Genomic_DNA"/>
</dbReference>